<keyword evidence="7" id="KW-1185">Reference proteome</keyword>
<evidence type="ECO:0000256" key="1">
    <source>
        <dbReference type="ARBA" id="ARBA00022485"/>
    </source>
</evidence>
<reference evidence="6 7" key="1">
    <citation type="submission" date="2020-03" db="EMBL/GenBank/DDBJ databases">
        <title>Genomic Encyclopedia of Type Strains, Phase IV (KMG-IV): sequencing the most valuable type-strain genomes for metagenomic binning, comparative biology and taxonomic classification.</title>
        <authorList>
            <person name="Goeker M."/>
        </authorList>
    </citation>
    <scope>NUCLEOTIDE SEQUENCE [LARGE SCALE GENOMIC DNA]</scope>
    <source>
        <strain evidence="6 7">DSM 24233</strain>
    </source>
</reference>
<evidence type="ECO:0000313" key="7">
    <source>
        <dbReference type="Proteomes" id="UP000580856"/>
    </source>
</evidence>
<dbReference type="Pfam" id="PF13187">
    <property type="entry name" value="Fer4_9"/>
    <property type="match status" value="1"/>
</dbReference>
<dbReference type="PROSITE" id="PS51379">
    <property type="entry name" value="4FE4S_FER_2"/>
    <property type="match status" value="2"/>
</dbReference>
<dbReference type="NCBIfam" id="NF040864">
    <property type="entry name" value="HgcB_ferredoxin"/>
    <property type="match status" value="1"/>
</dbReference>
<dbReference type="RefSeq" id="WP_167940925.1">
    <property type="nucleotide sequence ID" value="NZ_JAATJA010000001.1"/>
</dbReference>
<dbReference type="PROSITE" id="PS00198">
    <property type="entry name" value="4FE4S_FER_1"/>
    <property type="match status" value="1"/>
</dbReference>
<evidence type="ECO:0000259" key="5">
    <source>
        <dbReference type="PROSITE" id="PS51379"/>
    </source>
</evidence>
<gene>
    <name evidence="6" type="ORF">GGQ74_001551</name>
</gene>
<dbReference type="InterPro" id="IPR017900">
    <property type="entry name" value="4Fe4S_Fe_S_CS"/>
</dbReference>
<dbReference type="EMBL" id="JAATJA010000001">
    <property type="protein sequence ID" value="NJB67911.1"/>
    <property type="molecule type" value="Genomic_DNA"/>
</dbReference>
<dbReference type="PANTHER" id="PTHR43687">
    <property type="entry name" value="ADENYLYLSULFATE REDUCTASE, BETA SUBUNIT"/>
    <property type="match status" value="1"/>
</dbReference>
<comment type="caution">
    <text evidence="6">The sequence shown here is derived from an EMBL/GenBank/DDBJ whole genome shotgun (WGS) entry which is preliminary data.</text>
</comment>
<proteinExistence type="predicted"/>
<sequence>MEGFRYIPGVVSLEFDEKACVGCGLCIQVCPHRVFELVAGRARMRDRDACIECGACALNCPPEAIRVTPGVGCAAHIIKSWLATLGLCRSSSSCC</sequence>
<dbReference type="GO" id="GO:0051539">
    <property type="term" value="F:4 iron, 4 sulfur cluster binding"/>
    <property type="evidence" value="ECO:0007669"/>
    <property type="project" value="UniProtKB-KW"/>
</dbReference>
<feature type="domain" description="4Fe-4S ferredoxin-type" evidence="5">
    <location>
        <begin position="41"/>
        <end position="70"/>
    </location>
</feature>
<dbReference type="GO" id="GO:0046872">
    <property type="term" value="F:metal ion binding"/>
    <property type="evidence" value="ECO:0007669"/>
    <property type="project" value="UniProtKB-KW"/>
</dbReference>
<evidence type="ECO:0000256" key="2">
    <source>
        <dbReference type="ARBA" id="ARBA00022723"/>
    </source>
</evidence>
<keyword evidence="1" id="KW-0004">4Fe-4S</keyword>
<dbReference type="PANTHER" id="PTHR43687:SF4">
    <property type="entry name" value="BLR5484 PROTEIN"/>
    <property type="match status" value="1"/>
</dbReference>
<evidence type="ECO:0000256" key="4">
    <source>
        <dbReference type="ARBA" id="ARBA00023014"/>
    </source>
</evidence>
<dbReference type="Proteomes" id="UP000580856">
    <property type="component" value="Unassembled WGS sequence"/>
</dbReference>
<keyword evidence="2" id="KW-0479">Metal-binding</keyword>
<name>A0A846QI97_9BACT</name>
<dbReference type="SUPFAM" id="SSF54862">
    <property type="entry name" value="4Fe-4S ferredoxins"/>
    <property type="match status" value="1"/>
</dbReference>
<dbReference type="Gene3D" id="3.30.70.20">
    <property type="match status" value="1"/>
</dbReference>
<protein>
    <submittedName>
        <fullName evidence="6">NAD-dependent dihydropyrimidine dehydrogenase PreA subunit</fullName>
    </submittedName>
</protein>
<feature type="domain" description="4Fe-4S ferredoxin-type" evidence="5">
    <location>
        <begin position="11"/>
        <end position="40"/>
    </location>
</feature>
<organism evidence="6 7">
    <name type="scientific">Desulfobaculum xiamenense</name>
    <dbReference type="NCBI Taxonomy" id="995050"/>
    <lineage>
        <taxon>Bacteria</taxon>
        <taxon>Pseudomonadati</taxon>
        <taxon>Thermodesulfobacteriota</taxon>
        <taxon>Desulfovibrionia</taxon>
        <taxon>Desulfovibrionales</taxon>
        <taxon>Desulfovibrionaceae</taxon>
        <taxon>Desulfobaculum</taxon>
    </lineage>
</organism>
<evidence type="ECO:0000313" key="6">
    <source>
        <dbReference type="EMBL" id="NJB67911.1"/>
    </source>
</evidence>
<dbReference type="AlphaFoldDB" id="A0A846QI97"/>
<dbReference type="InterPro" id="IPR017896">
    <property type="entry name" value="4Fe4S_Fe-S-bd"/>
</dbReference>
<keyword evidence="4" id="KW-0411">Iron-sulfur</keyword>
<accession>A0A846QI97</accession>
<evidence type="ECO:0000256" key="3">
    <source>
        <dbReference type="ARBA" id="ARBA00023004"/>
    </source>
</evidence>
<keyword evidence="3" id="KW-0408">Iron</keyword>
<dbReference type="InterPro" id="IPR050572">
    <property type="entry name" value="Fe-S_Ferredoxin"/>
</dbReference>